<evidence type="ECO:0000313" key="8">
    <source>
        <dbReference type="Proteomes" id="UP000626109"/>
    </source>
</evidence>
<evidence type="ECO:0000256" key="2">
    <source>
        <dbReference type="ARBA" id="ARBA00022679"/>
    </source>
</evidence>
<comment type="caution">
    <text evidence="7">The sequence shown here is derived from an EMBL/GenBank/DDBJ whole genome shotgun (WGS) entry which is preliminary data.</text>
</comment>
<dbReference type="InterPro" id="IPR004007">
    <property type="entry name" value="DhaL_dom"/>
</dbReference>
<protein>
    <recommendedName>
        <fullName evidence="6">DhaL domain-containing protein</fullName>
    </recommendedName>
</protein>
<proteinExistence type="predicted"/>
<feature type="compositionally biased region" description="Polar residues" evidence="5">
    <location>
        <begin position="245"/>
        <end position="263"/>
    </location>
</feature>
<evidence type="ECO:0000256" key="5">
    <source>
        <dbReference type="SAM" id="MobiDB-lite"/>
    </source>
</evidence>
<dbReference type="InterPro" id="IPR036117">
    <property type="entry name" value="DhaL_dom_sf"/>
</dbReference>
<dbReference type="GO" id="GO:0019563">
    <property type="term" value="P:glycerol catabolic process"/>
    <property type="evidence" value="ECO:0007669"/>
    <property type="project" value="TreeGrafter"/>
</dbReference>
<sequence length="611" mass="63735">MCCDLKLQQPALLGGPLSLTATVGTTASQAREFILRFASPRVLGHRCAGSLDLSRSSADESQACGYSEHLTQAVFRLRGSGRSLGWPGPWSRWMPGQECASVEWALRDLELGSPGRLPSVELQQARLRSFKTCIRYSASWSSVPEGQTEGVQLRADVEASMPPGDVRFLKGEVQAQGAWPLFRFWRGGSWQMMGHLSASCGMLLPMDGLPSCPQDRFYLGGAAGTLASGILKGFQHRGAGPSGVCQPNQPNQPQRTEQTDNSSAAGGARPDARADRKETSGKASGSQDKRRLLDSLGGDALINTFAAVSVPLPASVSLGALPMEGRMMLFLGAGALAPRTGALRAVGSTRAAAGQGEQGWQALRVSAGAGLALPLAGMGTLELAFAQPLLAQRTDALQSWQLGLRLQLNVCSCDAQPAASRQSSMLYALIDAKVLLDELDSKVGDADCGSTMAKAATLVLEEKARLPLADPKALCGCLSDILGKSMGGSSGVLLSIMFMGMASYFDKEGKKQGWKEAGPKALMKGLEDMMAAGGAKPGMRTMLDSLVPAAEALIEGKGLAGAVTAAEVGVESTKTMKPGAGRSENVPDSVLNGNADPGAKAVALFLSAVAK</sequence>
<evidence type="ECO:0000256" key="4">
    <source>
        <dbReference type="ARBA" id="ARBA00023136"/>
    </source>
</evidence>
<evidence type="ECO:0000313" key="7">
    <source>
        <dbReference type="EMBL" id="CAE8676067.1"/>
    </source>
</evidence>
<dbReference type="EMBL" id="CAJNNW010025183">
    <property type="protein sequence ID" value="CAE8676067.1"/>
    <property type="molecule type" value="Genomic_DNA"/>
</dbReference>
<keyword evidence="4" id="KW-0472">Membrane</keyword>
<dbReference type="Proteomes" id="UP000626109">
    <property type="component" value="Unassembled WGS sequence"/>
</dbReference>
<dbReference type="Gene3D" id="1.25.40.340">
    <property type="match status" value="1"/>
</dbReference>
<dbReference type="Pfam" id="PF02734">
    <property type="entry name" value="Dak2"/>
    <property type="match status" value="1"/>
</dbReference>
<dbReference type="SUPFAM" id="SSF101473">
    <property type="entry name" value="DhaL-like"/>
    <property type="match status" value="1"/>
</dbReference>
<keyword evidence="2" id="KW-0808">Transferase</keyword>
<dbReference type="GO" id="GO:0004371">
    <property type="term" value="F:glycerone kinase activity"/>
    <property type="evidence" value="ECO:0007669"/>
    <property type="project" value="InterPro"/>
</dbReference>
<feature type="region of interest" description="Disordered" evidence="5">
    <location>
        <begin position="238"/>
        <end position="290"/>
    </location>
</feature>
<dbReference type="Gene3D" id="2.40.160.50">
    <property type="entry name" value="membrane protein fhac: a member of the omp85/tpsb transporter family"/>
    <property type="match status" value="1"/>
</dbReference>
<dbReference type="GO" id="GO:0019867">
    <property type="term" value="C:outer membrane"/>
    <property type="evidence" value="ECO:0007669"/>
    <property type="project" value="InterPro"/>
</dbReference>
<dbReference type="GO" id="GO:0005829">
    <property type="term" value="C:cytosol"/>
    <property type="evidence" value="ECO:0007669"/>
    <property type="project" value="TreeGrafter"/>
</dbReference>
<accession>A0A813JIE3</accession>
<dbReference type="InterPro" id="IPR000184">
    <property type="entry name" value="Bac_surfAg_D15"/>
</dbReference>
<name>A0A813JIE3_POLGL</name>
<dbReference type="InterPro" id="IPR050861">
    <property type="entry name" value="Dihydroxyacetone_Kinase"/>
</dbReference>
<comment type="subcellular location">
    <subcellularLocation>
        <location evidence="1">Membrane</location>
    </subcellularLocation>
</comment>
<feature type="compositionally biased region" description="Basic and acidic residues" evidence="5">
    <location>
        <begin position="270"/>
        <end position="280"/>
    </location>
</feature>
<keyword evidence="3" id="KW-0418">Kinase</keyword>
<dbReference type="Pfam" id="PF01103">
    <property type="entry name" value="Omp85"/>
    <property type="match status" value="1"/>
</dbReference>
<evidence type="ECO:0000256" key="3">
    <source>
        <dbReference type="ARBA" id="ARBA00022777"/>
    </source>
</evidence>
<feature type="domain" description="DhaL" evidence="6">
    <location>
        <begin position="416"/>
        <end position="611"/>
    </location>
</feature>
<evidence type="ECO:0000256" key="1">
    <source>
        <dbReference type="ARBA" id="ARBA00004370"/>
    </source>
</evidence>
<dbReference type="PANTHER" id="PTHR28629:SF4">
    <property type="entry name" value="TRIOKINASE_FMN CYCLASE"/>
    <property type="match status" value="1"/>
</dbReference>
<dbReference type="SMART" id="SM01120">
    <property type="entry name" value="Dak2"/>
    <property type="match status" value="1"/>
</dbReference>
<reference evidence="7" key="1">
    <citation type="submission" date="2021-02" db="EMBL/GenBank/DDBJ databases">
        <authorList>
            <person name="Dougan E. K."/>
            <person name="Rhodes N."/>
            <person name="Thang M."/>
            <person name="Chan C."/>
        </authorList>
    </citation>
    <scope>NUCLEOTIDE SEQUENCE</scope>
</reference>
<organism evidence="7 8">
    <name type="scientific">Polarella glacialis</name>
    <name type="common">Dinoflagellate</name>
    <dbReference type="NCBI Taxonomy" id="89957"/>
    <lineage>
        <taxon>Eukaryota</taxon>
        <taxon>Sar</taxon>
        <taxon>Alveolata</taxon>
        <taxon>Dinophyceae</taxon>
        <taxon>Suessiales</taxon>
        <taxon>Suessiaceae</taxon>
        <taxon>Polarella</taxon>
    </lineage>
</organism>
<gene>
    <name evidence="7" type="ORF">PGLA2088_LOCUS19695</name>
</gene>
<dbReference type="AlphaFoldDB" id="A0A813JIE3"/>
<evidence type="ECO:0000259" key="6">
    <source>
        <dbReference type="PROSITE" id="PS51480"/>
    </source>
</evidence>
<dbReference type="PROSITE" id="PS51480">
    <property type="entry name" value="DHAL"/>
    <property type="match status" value="1"/>
</dbReference>
<dbReference type="PANTHER" id="PTHR28629">
    <property type="entry name" value="TRIOKINASE/FMN CYCLASE"/>
    <property type="match status" value="1"/>
</dbReference>